<dbReference type="AlphaFoldDB" id="A0A1D7YFI6"/>
<reference evidence="3" key="1">
    <citation type="submission" date="2016-09" db="EMBL/GenBank/DDBJ databases">
        <title>Streptomyces puniciscabiei strain:TW1S1 Genome sequencing and assembly.</title>
        <authorList>
            <person name="Kim M.-K."/>
            <person name="Kim S.B."/>
        </authorList>
    </citation>
    <scope>NUCLEOTIDE SEQUENCE [LARGE SCALE GENOMIC DNA]</scope>
    <source>
        <strain evidence="3">TW1S1</strain>
    </source>
</reference>
<dbReference type="RefSeq" id="WP_069780930.1">
    <property type="nucleotide sequence ID" value="NZ_CP017248.1"/>
</dbReference>
<evidence type="ECO:0000313" key="2">
    <source>
        <dbReference type="EMBL" id="AOR34377.1"/>
    </source>
</evidence>
<dbReference type="KEGG" id="spun:BFF78_27965"/>
<dbReference type="Proteomes" id="UP000094960">
    <property type="component" value="Chromosome"/>
</dbReference>
<name>A0A1D7YFI6_9ACTN</name>
<accession>A0A1D7YFI6</accession>
<evidence type="ECO:0000313" key="3">
    <source>
        <dbReference type="Proteomes" id="UP000094960"/>
    </source>
</evidence>
<organism evidence="2 3">
    <name type="scientific">Streptomyces fodineus</name>
    <dbReference type="NCBI Taxonomy" id="1904616"/>
    <lineage>
        <taxon>Bacteria</taxon>
        <taxon>Bacillati</taxon>
        <taxon>Actinomycetota</taxon>
        <taxon>Actinomycetes</taxon>
        <taxon>Kitasatosporales</taxon>
        <taxon>Streptomycetaceae</taxon>
        <taxon>Streptomyces</taxon>
    </lineage>
</organism>
<gene>
    <name evidence="2" type="ORF">BFF78_27965</name>
</gene>
<evidence type="ECO:0000256" key="1">
    <source>
        <dbReference type="SAM" id="MobiDB-lite"/>
    </source>
</evidence>
<protein>
    <submittedName>
        <fullName evidence="2">Uncharacterized protein</fullName>
    </submittedName>
</protein>
<feature type="region of interest" description="Disordered" evidence="1">
    <location>
        <begin position="1"/>
        <end position="29"/>
    </location>
</feature>
<proteinExistence type="predicted"/>
<keyword evidence="3" id="KW-1185">Reference proteome</keyword>
<dbReference type="EMBL" id="CP017248">
    <property type="protein sequence ID" value="AOR34377.1"/>
    <property type="molecule type" value="Genomic_DNA"/>
</dbReference>
<sequence>MLDEPGVIRRTGAEQPAFPPMDRDAAGRGAPDEVLLSGLEALRAIGRHRSPAQRSANQEETS</sequence>